<gene>
    <name evidence="2" type="ORF">ZT1A5_G11860</name>
</gene>
<dbReference type="SUPFAM" id="SSF56672">
    <property type="entry name" value="DNA/RNA polymerases"/>
    <property type="match status" value="1"/>
</dbReference>
<dbReference type="Gene3D" id="3.30.70.270">
    <property type="match status" value="1"/>
</dbReference>
<dbReference type="Proteomes" id="UP000215453">
    <property type="component" value="Chromosome 18"/>
</dbReference>
<dbReference type="InterPro" id="IPR051320">
    <property type="entry name" value="Viral_Replic_Matur_Polypro"/>
</dbReference>
<dbReference type="Gene3D" id="3.10.10.10">
    <property type="entry name" value="HIV Type 1 Reverse Transcriptase, subunit A, domain 1"/>
    <property type="match status" value="1"/>
</dbReference>
<name>A0A1Y6M181_ZYMTR</name>
<protein>
    <recommendedName>
        <fullName evidence="4">Reverse transcriptase domain-containing protein</fullName>
    </recommendedName>
</protein>
<sequence length="350" mass="38612">MGLTLRHTADAGLPPMSMTTASGTTTRLKHWVAFRANVEGIKRSVWAFACPTEKGNLSLLLGLPFLNDVNAVIGIREGTITIGDPELSEQPITLKTPAIPSTARSVSFDAQQLEQMLEAAANVSDGESDEEEEQDDGDDDAEYSAEDDATESDGESVDEDFQARVKKLLTEKEWHLRNFAIAGLETGVYEYCVVANGELSRWGANAVLVTKPGEAVPRLTFNYHYVHKEPAGSQMTLMQQNHDFLSRLTHQVYSSFDLKNGYWAVEIHPEDRHYLAFTVPALGQLQPTRMAQGARSSAHTMNELGLLAFGAIPPPQPEKSFLHAPTPKDLPDMSFYIDDLSAAHSDWEKH</sequence>
<feature type="region of interest" description="Disordered" evidence="1">
    <location>
        <begin position="120"/>
        <end position="159"/>
    </location>
</feature>
<evidence type="ECO:0000256" key="1">
    <source>
        <dbReference type="SAM" id="MobiDB-lite"/>
    </source>
</evidence>
<reference evidence="2 3" key="1">
    <citation type="submission" date="2016-10" db="EMBL/GenBank/DDBJ databases">
        <authorList>
            <person name="Varghese N."/>
        </authorList>
    </citation>
    <scope>NUCLEOTIDE SEQUENCE [LARGE SCALE GENOMIC DNA]</scope>
</reference>
<dbReference type="EMBL" id="LT882693">
    <property type="protein sequence ID" value="SMY30407.1"/>
    <property type="molecule type" value="Genomic_DNA"/>
</dbReference>
<dbReference type="PANTHER" id="PTHR33064">
    <property type="entry name" value="POL PROTEIN"/>
    <property type="match status" value="1"/>
</dbReference>
<feature type="compositionally biased region" description="Acidic residues" evidence="1">
    <location>
        <begin position="126"/>
        <end position="159"/>
    </location>
</feature>
<evidence type="ECO:0000313" key="2">
    <source>
        <dbReference type="EMBL" id="SMY30407.1"/>
    </source>
</evidence>
<proteinExistence type="predicted"/>
<evidence type="ECO:0008006" key="4">
    <source>
        <dbReference type="Google" id="ProtNLM"/>
    </source>
</evidence>
<dbReference type="AlphaFoldDB" id="A0A1Y6M181"/>
<accession>A0A1Y6M181</accession>
<dbReference type="InterPro" id="IPR043128">
    <property type="entry name" value="Rev_trsase/Diguanyl_cyclase"/>
</dbReference>
<dbReference type="InterPro" id="IPR043502">
    <property type="entry name" value="DNA/RNA_pol_sf"/>
</dbReference>
<dbReference type="PANTHER" id="PTHR33064:SF37">
    <property type="entry name" value="RIBONUCLEASE H"/>
    <property type="match status" value="1"/>
</dbReference>
<organism evidence="2 3">
    <name type="scientific">Zymoseptoria tritici ST99CH_1A5</name>
    <dbReference type="NCBI Taxonomy" id="1276529"/>
    <lineage>
        <taxon>Eukaryota</taxon>
        <taxon>Fungi</taxon>
        <taxon>Dikarya</taxon>
        <taxon>Ascomycota</taxon>
        <taxon>Pezizomycotina</taxon>
        <taxon>Dothideomycetes</taxon>
        <taxon>Dothideomycetidae</taxon>
        <taxon>Mycosphaerellales</taxon>
        <taxon>Mycosphaerellaceae</taxon>
        <taxon>Zymoseptoria</taxon>
    </lineage>
</organism>
<evidence type="ECO:0000313" key="3">
    <source>
        <dbReference type="Proteomes" id="UP000215453"/>
    </source>
</evidence>